<gene>
    <name evidence="1" type="ORF">ACFOPX_01315</name>
</gene>
<protein>
    <submittedName>
        <fullName evidence="1">Uncharacterized protein</fullName>
    </submittedName>
</protein>
<reference evidence="2" key="1">
    <citation type="journal article" date="2019" name="Int. J. Syst. Evol. Microbiol.">
        <title>The Global Catalogue of Microorganisms (GCM) 10K type strain sequencing project: providing services to taxonomists for standard genome sequencing and annotation.</title>
        <authorList>
            <consortium name="The Broad Institute Genomics Platform"/>
            <consortium name="The Broad Institute Genome Sequencing Center for Infectious Disease"/>
            <person name="Wu L."/>
            <person name="Ma J."/>
        </authorList>
    </citation>
    <scope>NUCLEOTIDE SEQUENCE [LARGE SCALE GENOMIC DNA]</scope>
    <source>
        <strain evidence="2">CCUG 53816</strain>
    </source>
</reference>
<dbReference type="EMBL" id="JBHRZO010000006">
    <property type="protein sequence ID" value="MFC3847175.1"/>
    <property type="molecule type" value="Genomic_DNA"/>
</dbReference>
<comment type="caution">
    <text evidence="1">The sequence shown here is derived from an EMBL/GenBank/DDBJ whole genome shotgun (WGS) entry which is preliminary data.</text>
</comment>
<keyword evidence="2" id="KW-1185">Reference proteome</keyword>
<proteinExistence type="predicted"/>
<accession>A0ABV7ZG93</accession>
<evidence type="ECO:0000313" key="2">
    <source>
        <dbReference type="Proteomes" id="UP001595783"/>
    </source>
</evidence>
<dbReference type="Proteomes" id="UP001595783">
    <property type="component" value="Unassembled WGS sequence"/>
</dbReference>
<name>A0ABV7ZG93_9HELI</name>
<organism evidence="1 2">
    <name type="scientific">Helicobacter baculiformis</name>
    <dbReference type="NCBI Taxonomy" id="427351"/>
    <lineage>
        <taxon>Bacteria</taxon>
        <taxon>Pseudomonadati</taxon>
        <taxon>Campylobacterota</taxon>
        <taxon>Epsilonproteobacteria</taxon>
        <taxon>Campylobacterales</taxon>
        <taxon>Helicobacteraceae</taxon>
        <taxon>Helicobacter</taxon>
    </lineage>
</organism>
<evidence type="ECO:0000313" key="1">
    <source>
        <dbReference type="EMBL" id="MFC3847175.1"/>
    </source>
</evidence>
<sequence>MCVRPSRQEAECFVVVCEDKKELFKKLVELAKSPEQAMDFATLKPEIAAVVRADVLIIKLQGVQMNNHSHKHKHTDLFDYYLVQDTLHFWYEIWVFLASMGK</sequence>